<evidence type="ECO:0000313" key="5">
    <source>
        <dbReference type="Proteomes" id="UP000030185"/>
    </source>
</evidence>
<evidence type="ECO:0000256" key="2">
    <source>
        <dbReference type="ARBA" id="ARBA00023315"/>
    </source>
</evidence>
<organism evidence="4 5">
    <name type="scientific">Sporocytophaga myxococcoides</name>
    <dbReference type="NCBI Taxonomy" id="153721"/>
    <lineage>
        <taxon>Bacteria</taxon>
        <taxon>Pseudomonadati</taxon>
        <taxon>Bacteroidota</taxon>
        <taxon>Cytophagia</taxon>
        <taxon>Cytophagales</taxon>
        <taxon>Cytophagaceae</taxon>
        <taxon>Sporocytophaga</taxon>
    </lineage>
</organism>
<dbReference type="eggNOG" id="COG0454">
    <property type="taxonomic scope" value="Bacteria"/>
</dbReference>
<accession>A0A098L9P6</accession>
<dbReference type="SUPFAM" id="SSF55729">
    <property type="entry name" value="Acyl-CoA N-acyltransferases (Nat)"/>
    <property type="match status" value="1"/>
</dbReference>
<keyword evidence="1" id="KW-0808">Transferase</keyword>
<reference evidence="4 5" key="1">
    <citation type="submission" date="2014-09" db="EMBL/GenBank/DDBJ databases">
        <title>Sporocytophaga myxococcoides PG-01 genome sequencing.</title>
        <authorList>
            <person name="Liu L."/>
            <person name="Gao P.J."/>
            <person name="Chen G.J."/>
            <person name="Wang L.S."/>
        </authorList>
    </citation>
    <scope>NUCLEOTIDE SEQUENCE [LARGE SCALE GENOMIC DNA]</scope>
    <source>
        <strain evidence="4 5">PG-01</strain>
    </source>
</reference>
<keyword evidence="5" id="KW-1185">Reference proteome</keyword>
<evidence type="ECO:0000259" key="3">
    <source>
        <dbReference type="PROSITE" id="PS51186"/>
    </source>
</evidence>
<dbReference type="Proteomes" id="UP000030185">
    <property type="component" value="Unassembled WGS sequence"/>
</dbReference>
<dbReference type="GO" id="GO:0016747">
    <property type="term" value="F:acyltransferase activity, transferring groups other than amino-acyl groups"/>
    <property type="evidence" value="ECO:0007669"/>
    <property type="project" value="InterPro"/>
</dbReference>
<sequence>MTANKQKAKVIIKVKNTEYQELISVWESSVKATHDFLKVEDFNFYKELIPGFFENVTLHCLKNEKSKIVGFIGTNDGALEMLFVTANEIGKGIGKKLLLYAIERLNVTKVDVNKDNLQAVEFYNQFGFKIKSISDLDGFGKPYPILHMELANSQND</sequence>
<dbReference type="PANTHER" id="PTHR43800:SF1">
    <property type="entry name" value="PEPTIDYL-LYSINE N-ACETYLTRANSFERASE YJAB"/>
    <property type="match status" value="1"/>
</dbReference>
<dbReference type="STRING" id="153721.MYP_887"/>
<proteinExistence type="predicted"/>
<dbReference type="AlphaFoldDB" id="A0A098L9P6"/>
<protein>
    <recommendedName>
        <fullName evidence="3">N-acetyltransferase domain-containing protein</fullName>
    </recommendedName>
</protein>
<dbReference type="Gene3D" id="3.40.630.30">
    <property type="match status" value="1"/>
</dbReference>
<evidence type="ECO:0000313" key="4">
    <source>
        <dbReference type="EMBL" id="GAL83660.1"/>
    </source>
</evidence>
<dbReference type="PANTHER" id="PTHR43800">
    <property type="entry name" value="PEPTIDYL-LYSINE N-ACETYLTRANSFERASE YJAB"/>
    <property type="match status" value="1"/>
</dbReference>
<name>A0A098L9P6_9BACT</name>
<dbReference type="CDD" id="cd04301">
    <property type="entry name" value="NAT_SF"/>
    <property type="match status" value="1"/>
</dbReference>
<dbReference type="InterPro" id="IPR016181">
    <property type="entry name" value="Acyl_CoA_acyltransferase"/>
</dbReference>
<keyword evidence="2" id="KW-0012">Acyltransferase</keyword>
<gene>
    <name evidence="4" type="ORF">MYP_887</name>
</gene>
<dbReference type="Pfam" id="PF13673">
    <property type="entry name" value="Acetyltransf_10"/>
    <property type="match status" value="1"/>
</dbReference>
<dbReference type="RefSeq" id="WP_231569998.1">
    <property type="nucleotide sequence ID" value="NZ_BBLT01000001.1"/>
</dbReference>
<feature type="domain" description="N-acetyltransferase" evidence="3">
    <location>
        <begin position="12"/>
        <end position="153"/>
    </location>
</feature>
<evidence type="ECO:0000256" key="1">
    <source>
        <dbReference type="ARBA" id="ARBA00022679"/>
    </source>
</evidence>
<dbReference type="PROSITE" id="PS51186">
    <property type="entry name" value="GNAT"/>
    <property type="match status" value="1"/>
</dbReference>
<dbReference type="EMBL" id="BBLT01000001">
    <property type="protein sequence ID" value="GAL83660.1"/>
    <property type="molecule type" value="Genomic_DNA"/>
</dbReference>
<comment type="caution">
    <text evidence="4">The sequence shown here is derived from an EMBL/GenBank/DDBJ whole genome shotgun (WGS) entry which is preliminary data.</text>
</comment>
<dbReference type="InterPro" id="IPR000182">
    <property type="entry name" value="GNAT_dom"/>
</dbReference>